<evidence type="ECO:0000313" key="2">
    <source>
        <dbReference type="EMBL" id="WGH78919.1"/>
    </source>
</evidence>
<dbReference type="InterPro" id="IPR050834">
    <property type="entry name" value="Glycosyltransf_2"/>
</dbReference>
<name>A0ABY8LC90_9RHOB</name>
<protein>
    <submittedName>
        <fullName evidence="2">Glycosyltransferase family 2 protein</fullName>
    </submittedName>
</protein>
<feature type="domain" description="Glycosyltransferase 2-like" evidence="1">
    <location>
        <begin position="5"/>
        <end position="160"/>
    </location>
</feature>
<accession>A0ABY8LC90</accession>
<dbReference type="Proteomes" id="UP001243420">
    <property type="component" value="Chromosome"/>
</dbReference>
<gene>
    <name evidence="2" type="ORF">P8627_01255</name>
</gene>
<dbReference type="SUPFAM" id="SSF53448">
    <property type="entry name" value="Nucleotide-diphospho-sugar transferases"/>
    <property type="match status" value="1"/>
</dbReference>
<proteinExistence type="predicted"/>
<sequence length="295" mass="33117">MRIDICLCTYRRPMVAETLRTIDAVDCPPHVTLRVIVIDNDETPSARDTVMAAARRMHLPVRYLHAPAGNISIARNAGLDAATGDWVAFLDDDEIVPHGWLKAILARQRETRADAVFGHSRALYDPDAPDWIIDRDYHSQIRVPRGGRVLTGHTCNALLRWGAAPWTGQRFDLARGTTGGEDTEFFFRLGRMGARYAIAPDADVFETVAPERLSFRWLWRRRLRIGHSYVSSAEGVVARLRLLAGAFAKAVYCHARAALALPRRAERNFWALRGALHLGVCAECLWVSPGRHYGR</sequence>
<reference evidence="2 3" key="1">
    <citation type="submission" date="2023-04" db="EMBL/GenBank/DDBJ databases">
        <title>Jannaschia ovalis sp. nov., a marine bacterium isolated from sea tidal flat.</title>
        <authorList>
            <person name="Kwon D.Y."/>
            <person name="Kim J.-J."/>
        </authorList>
    </citation>
    <scope>NUCLEOTIDE SEQUENCE [LARGE SCALE GENOMIC DNA]</scope>
    <source>
        <strain evidence="2 3">GRR-S6-38</strain>
    </source>
</reference>
<dbReference type="Pfam" id="PF00535">
    <property type="entry name" value="Glycos_transf_2"/>
    <property type="match status" value="1"/>
</dbReference>
<dbReference type="EMBL" id="CP122537">
    <property type="protein sequence ID" value="WGH78919.1"/>
    <property type="molecule type" value="Genomic_DNA"/>
</dbReference>
<dbReference type="Gene3D" id="3.90.550.10">
    <property type="entry name" value="Spore Coat Polysaccharide Biosynthesis Protein SpsA, Chain A"/>
    <property type="match status" value="1"/>
</dbReference>
<dbReference type="RefSeq" id="WP_279965670.1">
    <property type="nucleotide sequence ID" value="NZ_CP122537.1"/>
</dbReference>
<dbReference type="PANTHER" id="PTHR43685:SF2">
    <property type="entry name" value="GLYCOSYLTRANSFERASE 2-LIKE DOMAIN-CONTAINING PROTEIN"/>
    <property type="match status" value="1"/>
</dbReference>
<organism evidence="2 3">
    <name type="scientific">Jannaschia ovalis</name>
    <dbReference type="NCBI Taxonomy" id="3038773"/>
    <lineage>
        <taxon>Bacteria</taxon>
        <taxon>Pseudomonadati</taxon>
        <taxon>Pseudomonadota</taxon>
        <taxon>Alphaproteobacteria</taxon>
        <taxon>Rhodobacterales</taxon>
        <taxon>Roseobacteraceae</taxon>
        <taxon>Jannaschia</taxon>
    </lineage>
</organism>
<keyword evidence="3" id="KW-1185">Reference proteome</keyword>
<dbReference type="InterPro" id="IPR001173">
    <property type="entry name" value="Glyco_trans_2-like"/>
</dbReference>
<dbReference type="InterPro" id="IPR029044">
    <property type="entry name" value="Nucleotide-diphossugar_trans"/>
</dbReference>
<evidence type="ECO:0000313" key="3">
    <source>
        <dbReference type="Proteomes" id="UP001243420"/>
    </source>
</evidence>
<evidence type="ECO:0000259" key="1">
    <source>
        <dbReference type="Pfam" id="PF00535"/>
    </source>
</evidence>
<dbReference type="CDD" id="cd00761">
    <property type="entry name" value="Glyco_tranf_GTA_type"/>
    <property type="match status" value="1"/>
</dbReference>
<dbReference type="PANTHER" id="PTHR43685">
    <property type="entry name" value="GLYCOSYLTRANSFERASE"/>
    <property type="match status" value="1"/>
</dbReference>